<dbReference type="AlphaFoldDB" id="A0A8X6XCL0"/>
<dbReference type="Proteomes" id="UP000886998">
    <property type="component" value="Unassembled WGS sequence"/>
</dbReference>
<comment type="caution">
    <text evidence="1">The sequence shown here is derived from an EMBL/GenBank/DDBJ whole genome shotgun (WGS) entry which is preliminary data.</text>
</comment>
<evidence type="ECO:0000313" key="2">
    <source>
        <dbReference type="Proteomes" id="UP000886998"/>
    </source>
</evidence>
<dbReference type="OrthoDB" id="8195485at2759"/>
<keyword evidence="2" id="KW-1185">Reference proteome</keyword>
<protein>
    <submittedName>
        <fullName evidence="1">Uncharacterized protein</fullName>
    </submittedName>
</protein>
<gene>
    <name evidence="1" type="ORF">TNIN_124431</name>
</gene>
<reference evidence="1" key="1">
    <citation type="submission" date="2020-08" db="EMBL/GenBank/DDBJ databases">
        <title>Multicomponent nature underlies the extraordinary mechanical properties of spider dragline silk.</title>
        <authorList>
            <person name="Kono N."/>
            <person name="Nakamura H."/>
            <person name="Mori M."/>
            <person name="Yoshida Y."/>
            <person name="Ohtoshi R."/>
            <person name="Malay A.D."/>
            <person name="Moran D.A.P."/>
            <person name="Tomita M."/>
            <person name="Numata K."/>
            <person name="Arakawa K."/>
        </authorList>
    </citation>
    <scope>NUCLEOTIDE SEQUENCE</scope>
</reference>
<name>A0A8X6XCL0_9ARAC</name>
<proteinExistence type="predicted"/>
<dbReference type="EMBL" id="BMAV01007983">
    <property type="protein sequence ID" value="GFY51278.1"/>
    <property type="molecule type" value="Genomic_DNA"/>
</dbReference>
<organism evidence="1 2">
    <name type="scientific">Trichonephila inaurata madagascariensis</name>
    <dbReference type="NCBI Taxonomy" id="2747483"/>
    <lineage>
        <taxon>Eukaryota</taxon>
        <taxon>Metazoa</taxon>
        <taxon>Ecdysozoa</taxon>
        <taxon>Arthropoda</taxon>
        <taxon>Chelicerata</taxon>
        <taxon>Arachnida</taxon>
        <taxon>Araneae</taxon>
        <taxon>Araneomorphae</taxon>
        <taxon>Entelegynae</taxon>
        <taxon>Araneoidea</taxon>
        <taxon>Nephilidae</taxon>
        <taxon>Trichonephila</taxon>
        <taxon>Trichonephila inaurata</taxon>
    </lineage>
</organism>
<sequence length="91" mass="10882">MYSKKKTGLYKHSMKMEYESCWRYSMLQNQRTVLIIFVQYIKSTKLNKPVQLSDIPPSAAAHQHISRVYYHVQTWLGNHLEPQELGWILRN</sequence>
<accession>A0A8X6XCL0</accession>
<evidence type="ECO:0000313" key="1">
    <source>
        <dbReference type="EMBL" id="GFY51278.1"/>
    </source>
</evidence>